<dbReference type="PANTHER" id="PTHR13544">
    <property type="entry name" value="SELENOPROTEIN T"/>
    <property type="match status" value="1"/>
</dbReference>
<keyword evidence="2" id="KW-0676">Redox-active center</keyword>
<protein>
    <submittedName>
        <fullName evidence="4">Selenoprotein T</fullName>
    </submittedName>
</protein>
<keyword evidence="1" id="KW-0732">Signal</keyword>
<dbReference type="AlphaFoldDB" id="A0AAV7K0T6"/>
<dbReference type="GO" id="GO:0004791">
    <property type="term" value="F:thioredoxin-disulfide reductase (NADPH) activity"/>
    <property type="evidence" value="ECO:0007669"/>
    <property type="project" value="TreeGrafter"/>
</dbReference>
<organism evidence="4 5">
    <name type="scientific">Oopsacas minuta</name>
    <dbReference type="NCBI Taxonomy" id="111878"/>
    <lineage>
        <taxon>Eukaryota</taxon>
        <taxon>Metazoa</taxon>
        <taxon>Porifera</taxon>
        <taxon>Hexactinellida</taxon>
        <taxon>Hexasterophora</taxon>
        <taxon>Lyssacinosida</taxon>
        <taxon>Leucopsacidae</taxon>
        <taxon>Oopsacas</taxon>
    </lineage>
</organism>
<keyword evidence="3" id="KW-1133">Transmembrane helix</keyword>
<dbReference type="SUPFAM" id="SSF52833">
    <property type="entry name" value="Thioredoxin-like"/>
    <property type="match status" value="1"/>
</dbReference>
<dbReference type="Proteomes" id="UP001165289">
    <property type="component" value="Unassembled WGS sequence"/>
</dbReference>
<evidence type="ECO:0000256" key="3">
    <source>
        <dbReference type="SAM" id="Phobius"/>
    </source>
</evidence>
<sequence length="142" mass="15807">MQYEHILKENFPDLIVVGENYPPSSLRLQLNKIVSVFKLVLIGTVIAGPTVFGTFGRNPPGWFLWTQENKFASIFLTWIVCGQVESALLSTGAFEVYFNDVPIHSALKTGHPPSIEQIAGSINNHIVPNTIDSEIFNHITNK</sequence>
<gene>
    <name evidence="4" type="ORF">LOD99_2711</name>
</gene>
<dbReference type="EMBL" id="JAKMXF010000221">
    <property type="protein sequence ID" value="KAI6654832.1"/>
    <property type="molecule type" value="Genomic_DNA"/>
</dbReference>
<dbReference type="Pfam" id="PF10262">
    <property type="entry name" value="Rdx"/>
    <property type="match status" value="1"/>
</dbReference>
<comment type="caution">
    <text evidence="4">The sequence shown here is derived from an EMBL/GenBank/DDBJ whole genome shotgun (WGS) entry which is preliminary data.</text>
</comment>
<dbReference type="PANTHER" id="PTHR13544:SF0">
    <property type="entry name" value="THIOREDOXIN REDUCTASE-LIKE SELENOPROTEIN T"/>
    <property type="match status" value="1"/>
</dbReference>
<evidence type="ECO:0000313" key="5">
    <source>
        <dbReference type="Proteomes" id="UP001165289"/>
    </source>
</evidence>
<dbReference type="NCBIfam" id="TIGR02174">
    <property type="entry name" value="CXXU_selWTH"/>
    <property type="match status" value="1"/>
</dbReference>
<dbReference type="InterPro" id="IPR011893">
    <property type="entry name" value="Selenoprotein_Rdx-typ"/>
</dbReference>
<dbReference type="InterPro" id="IPR019389">
    <property type="entry name" value="Selenoprotein_T"/>
</dbReference>
<dbReference type="GO" id="GO:0045454">
    <property type="term" value="P:cell redox homeostasis"/>
    <property type="evidence" value="ECO:0007669"/>
    <property type="project" value="TreeGrafter"/>
</dbReference>
<reference evidence="4 5" key="1">
    <citation type="journal article" date="2023" name="BMC Biol.">
        <title>The compact genome of the sponge Oopsacas minuta (Hexactinellida) is lacking key metazoan core genes.</title>
        <authorList>
            <person name="Santini S."/>
            <person name="Schenkelaars Q."/>
            <person name="Jourda C."/>
            <person name="Duchesne M."/>
            <person name="Belahbib H."/>
            <person name="Rocher C."/>
            <person name="Selva M."/>
            <person name="Riesgo A."/>
            <person name="Vervoort M."/>
            <person name="Leys S.P."/>
            <person name="Kodjabachian L."/>
            <person name="Le Bivic A."/>
            <person name="Borchiellini C."/>
            <person name="Claverie J.M."/>
            <person name="Renard E."/>
        </authorList>
    </citation>
    <scope>NUCLEOTIDE SEQUENCE [LARGE SCALE GENOMIC DNA]</scope>
    <source>
        <strain evidence="4">SPO-2</strain>
    </source>
</reference>
<name>A0AAV7K0T6_9METZ</name>
<dbReference type="GO" id="GO:0005789">
    <property type="term" value="C:endoplasmic reticulum membrane"/>
    <property type="evidence" value="ECO:0007669"/>
    <property type="project" value="TreeGrafter"/>
</dbReference>
<proteinExistence type="predicted"/>
<evidence type="ECO:0000256" key="1">
    <source>
        <dbReference type="ARBA" id="ARBA00022729"/>
    </source>
</evidence>
<evidence type="ECO:0000313" key="4">
    <source>
        <dbReference type="EMBL" id="KAI6654832.1"/>
    </source>
</evidence>
<dbReference type="InterPro" id="IPR036249">
    <property type="entry name" value="Thioredoxin-like_sf"/>
</dbReference>
<feature type="transmembrane region" description="Helical" evidence="3">
    <location>
        <begin position="75"/>
        <end position="98"/>
    </location>
</feature>
<keyword evidence="5" id="KW-1185">Reference proteome</keyword>
<accession>A0AAV7K0T6</accession>
<keyword evidence="3" id="KW-0812">Transmembrane</keyword>
<feature type="transmembrane region" description="Helical" evidence="3">
    <location>
        <begin position="36"/>
        <end position="55"/>
    </location>
</feature>
<keyword evidence="3" id="KW-0472">Membrane</keyword>
<evidence type="ECO:0000256" key="2">
    <source>
        <dbReference type="ARBA" id="ARBA00023284"/>
    </source>
</evidence>